<name>A0A401U1T5_CHIPU</name>
<dbReference type="EMBL" id="BEZZ01258133">
    <property type="protein sequence ID" value="GCC48867.1"/>
    <property type="molecule type" value="Genomic_DNA"/>
</dbReference>
<comment type="caution">
    <text evidence="1">The sequence shown here is derived from an EMBL/GenBank/DDBJ whole genome shotgun (WGS) entry which is preliminary data.</text>
</comment>
<sequence length="75" mass="8070">MHRRAMVESSAVISRRDGAFLSAVGADLLRNVVHHHGTLEISHRRIGAILLPGAGAPRIGVQRFGLSPRVPEIDA</sequence>
<evidence type="ECO:0000313" key="2">
    <source>
        <dbReference type="Proteomes" id="UP000287033"/>
    </source>
</evidence>
<dbReference type="AlphaFoldDB" id="A0A401U1T5"/>
<organism evidence="1 2">
    <name type="scientific">Chiloscyllium punctatum</name>
    <name type="common">Brownbanded bambooshark</name>
    <name type="synonym">Hemiscyllium punctatum</name>
    <dbReference type="NCBI Taxonomy" id="137246"/>
    <lineage>
        <taxon>Eukaryota</taxon>
        <taxon>Metazoa</taxon>
        <taxon>Chordata</taxon>
        <taxon>Craniata</taxon>
        <taxon>Vertebrata</taxon>
        <taxon>Chondrichthyes</taxon>
        <taxon>Elasmobranchii</taxon>
        <taxon>Galeomorphii</taxon>
        <taxon>Galeoidea</taxon>
        <taxon>Orectolobiformes</taxon>
        <taxon>Hemiscylliidae</taxon>
        <taxon>Chiloscyllium</taxon>
    </lineage>
</organism>
<evidence type="ECO:0000313" key="1">
    <source>
        <dbReference type="EMBL" id="GCC48867.1"/>
    </source>
</evidence>
<feature type="non-terminal residue" evidence="1">
    <location>
        <position position="75"/>
    </location>
</feature>
<protein>
    <submittedName>
        <fullName evidence="1">Uncharacterized protein</fullName>
    </submittedName>
</protein>
<accession>A0A401U1T5</accession>
<dbReference type="Proteomes" id="UP000287033">
    <property type="component" value="Unassembled WGS sequence"/>
</dbReference>
<keyword evidence="2" id="KW-1185">Reference proteome</keyword>
<gene>
    <name evidence="1" type="ORF">chiPu_0033246</name>
</gene>
<proteinExistence type="predicted"/>
<reference evidence="1 2" key="1">
    <citation type="journal article" date="2018" name="Nat. Ecol. Evol.">
        <title>Shark genomes provide insights into elasmobranch evolution and the origin of vertebrates.</title>
        <authorList>
            <person name="Hara Y"/>
            <person name="Yamaguchi K"/>
            <person name="Onimaru K"/>
            <person name="Kadota M"/>
            <person name="Koyanagi M"/>
            <person name="Keeley SD"/>
            <person name="Tatsumi K"/>
            <person name="Tanaka K"/>
            <person name="Motone F"/>
            <person name="Kageyama Y"/>
            <person name="Nozu R"/>
            <person name="Adachi N"/>
            <person name="Nishimura O"/>
            <person name="Nakagawa R"/>
            <person name="Tanegashima C"/>
            <person name="Kiyatake I"/>
            <person name="Matsumoto R"/>
            <person name="Murakumo K"/>
            <person name="Nishida K"/>
            <person name="Terakita A"/>
            <person name="Kuratani S"/>
            <person name="Sato K"/>
            <person name="Hyodo S Kuraku.S."/>
        </authorList>
    </citation>
    <scope>NUCLEOTIDE SEQUENCE [LARGE SCALE GENOMIC DNA]</scope>
</reference>